<gene>
    <name evidence="3" type="ORF">DEBR0S2_17854G</name>
</gene>
<dbReference type="Pfam" id="PF25459">
    <property type="entry name" value="AIM3_BBC1_C"/>
    <property type="match status" value="1"/>
</dbReference>
<protein>
    <submittedName>
        <fullName evidence="3">DEBR0S2_17854g1_1</fullName>
    </submittedName>
</protein>
<evidence type="ECO:0000313" key="4">
    <source>
        <dbReference type="Proteomes" id="UP000478008"/>
    </source>
</evidence>
<dbReference type="EMBL" id="CABFWN010000002">
    <property type="protein sequence ID" value="VUG17856.1"/>
    <property type="molecule type" value="Genomic_DNA"/>
</dbReference>
<feature type="domain" description="BBC1/AIM3 cysteine proteinase-fold" evidence="2">
    <location>
        <begin position="368"/>
        <end position="539"/>
    </location>
</feature>
<proteinExistence type="predicted"/>
<evidence type="ECO:0000313" key="3">
    <source>
        <dbReference type="EMBL" id="VUG17856.1"/>
    </source>
</evidence>
<evidence type="ECO:0000259" key="2">
    <source>
        <dbReference type="Pfam" id="PF25459"/>
    </source>
</evidence>
<dbReference type="OMA" id="GEMWIYR"/>
<accession>A0A7D9CXG7</accession>
<feature type="compositionally biased region" description="Basic and acidic residues" evidence="1">
    <location>
        <begin position="208"/>
        <end position="219"/>
    </location>
</feature>
<dbReference type="Proteomes" id="UP000478008">
    <property type="component" value="Unassembled WGS sequence"/>
</dbReference>
<name>A0A7D9CXG7_DEKBR</name>
<dbReference type="InterPro" id="IPR057402">
    <property type="entry name" value="AIM3_BBC1_C"/>
</dbReference>
<reference evidence="3 4" key="1">
    <citation type="submission" date="2019-07" db="EMBL/GenBank/DDBJ databases">
        <authorList>
            <person name="Friedrich A."/>
            <person name="Schacherer J."/>
        </authorList>
    </citation>
    <scope>NUCLEOTIDE SEQUENCE [LARGE SCALE GENOMIC DNA]</scope>
</reference>
<sequence length="545" mass="59578">MSGNKKTKPPVVPVKSASVRKLASEKLKQANPEFNKATNDSGNLVSSLRQKFNEVSIDNSTREPISARNEPDFKHLKNILQPTLLATSKPKAPSNRKPTLNINAKPPIRPKPLPKKSKTPPRVVPRASNEHLSVSSREIEEEAPPPLPRRRGKEKKQISEDEEGTPPPLPRRRDRNSSSSHHKELLNPVGDISADQTSNQRARNGSEIFKDKAIKSSEKTRKRPSPPPPRSKTASVGPSVASAESLALPNLNISRNSSSSRLSSSSTPPPPPPSRSSGKSTTGIIQQHKWVQPDLDLEIPTCWFASGSSGSIPKCFQGCDWTSSFGNSGNQRFSNYAFRLSDLATVVLKFSWDGDKASPLMTLKQSVNFIPPPTATKDQLLDGYHKFSEHIANWCEVRDNTQVGDGECWTLAHDALKKACGSHAFVSSGLNHGALLLTVKANTSEDEPIIVREAVTDDIRRGDILQFTSCLFKAGGRWQVFGHPDHTAIVLDVSGSKLKIVQQNFQGAKVVGFGEIDLHELSSGELKVFRPIASSWIVDLSAALK</sequence>
<feature type="compositionally biased region" description="Polar residues" evidence="1">
    <location>
        <begin position="194"/>
        <end position="203"/>
    </location>
</feature>
<keyword evidence="4" id="KW-1185">Reference proteome</keyword>
<dbReference type="AlphaFoldDB" id="A0A7D9CXG7"/>
<dbReference type="Gene3D" id="3.90.1720.60">
    <property type="match status" value="1"/>
</dbReference>
<organism evidence="3 4">
    <name type="scientific">Dekkera bruxellensis</name>
    <name type="common">Brettanomyces custersii</name>
    <dbReference type="NCBI Taxonomy" id="5007"/>
    <lineage>
        <taxon>Eukaryota</taxon>
        <taxon>Fungi</taxon>
        <taxon>Dikarya</taxon>
        <taxon>Ascomycota</taxon>
        <taxon>Saccharomycotina</taxon>
        <taxon>Pichiomycetes</taxon>
        <taxon>Pichiales</taxon>
        <taxon>Pichiaceae</taxon>
        <taxon>Brettanomyces</taxon>
    </lineage>
</organism>
<feature type="region of interest" description="Disordered" evidence="1">
    <location>
        <begin position="54"/>
        <end position="282"/>
    </location>
</feature>
<evidence type="ECO:0000256" key="1">
    <source>
        <dbReference type="SAM" id="MobiDB-lite"/>
    </source>
</evidence>
<feature type="compositionally biased region" description="Low complexity" evidence="1">
    <location>
        <begin position="248"/>
        <end position="266"/>
    </location>
</feature>